<keyword evidence="7" id="KW-0812">Transmembrane</keyword>
<keyword evidence="5" id="KW-0430">Lectin</keyword>
<evidence type="ECO:0000313" key="10">
    <source>
        <dbReference type="Proteomes" id="UP000095463"/>
    </source>
</evidence>
<comment type="caution">
    <text evidence="9">The sequence shown here is derived from an EMBL/GenBank/DDBJ whole genome shotgun (WGS) entry which is preliminary data.</text>
</comment>
<comment type="function">
    <text evidence="6">Has immunoglobulin-binding and hemagglutination properties, and can bind to mannose. Essential for virulence. May be involved in LPS biosynthesis or polysaccharide transport.</text>
</comment>
<feature type="chain" id="PRO_5009190435" description="Lectin-like protein BA14k" evidence="8">
    <location>
        <begin position="27"/>
        <end position="145"/>
    </location>
</feature>
<dbReference type="GO" id="GO:0030246">
    <property type="term" value="F:carbohydrate binding"/>
    <property type="evidence" value="ECO:0007669"/>
    <property type="project" value="UniProtKB-KW"/>
</dbReference>
<evidence type="ECO:0000256" key="7">
    <source>
        <dbReference type="SAM" id="Phobius"/>
    </source>
</evidence>
<sequence>MALARTLTAVVMTACLALSAISPALAQSPADNRIHLAQADDQRWANCSAIDNRRERERCERDHWGGRPDKKKNNDDDIGAAIGAGIIGLTLGAIIAGSAEKERSKRDRYDAEYERWLDYCSRKYRSFDPETGTYRASNGRRYVCR</sequence>
<evidence type="ECO:0000313" key="9">
    <source>
        <dbReference type="EMBL" id="OEO30265.1"/>
    </source>
</evidence>
<dbReference type="RefSeq" id="WP_069910471.1">
    <property type="nucleotide sequence ID" value="NZ_LAJE02000219.1"/>
</dbReference>
<evidence type="ECO:0000256" key="2">
    <source>
        <dbReference type="ARBA" id="ARBA00010270"/>
    </source>
</evidence>
<name>A0A1E5XNV9_9HYPH</name>
<evidence type="ECO:0000256" key="1">
    <source>
        <dbReference type="ARBA" id="ARBA00004167"/>
    </source>
</evidence>
<dbReference type="Pfam" id="PF07886">
    <property type="entry name" value="BA14K"/>
    <property type="match status" value="1"/>
</dbReference>
<dbReference type="InterPro" id="IPR012413">
    <property type="entry name" value="BA14K"/>
</dbReference>
<dbReference type="OrthoDB" id="7478836at2"/>
<evidence type="ECO:0000256" key="5">
    <source>
        <dbReference type="ARBA" id="ARBA00022734"/>
    </source>
</evidence>
<protein>
    <recommendedName>
        <fullName evidence="3">Lectin-like protein BA14k</fullName>
    </recommendedName>
</protein>
<keyword evidence="10" id="KW-1185">Reference proteome</keyword>
<evidence type="ECO:0000256" key="4">
    <source>
        <dbReference type="ARBA" id="ARBA00022475"/>
    </source>
</evidence>
<comment type="subcellular location">
    <subcellularLocation>
        <location evidence="1">Membrane</location>
        <topology evidence="1">Single-pass membrane protein</topology>
    </subcellularLocation>
</comment>
<comment type="similarity">
    <text evidence="2">Belongs to the BA14k family.</text>
</comment>
<keyword evidence="8" id="KW-0732">Signal</keyword>
<dbReference type="AlphaFoldDB" id="A0A1E5XNV9"/>
<keyword evidence="7" id="KW-1133">Transmembrane helix</keyword>
<organism evidence="9 10">
    <name type="scientific">Devosia insulae DS-56</name>
    <dbReference type="NCBI Taxonomy" id="1116389"/>
    <lineage>
        <taxon>Bacteria</taxon>
        <taxon>Pseudomonadati</taxon>
        <taxon>Pseudomonadota</taxon>
        <taxon>Alphaproteobacteria</taxon>
        <taxon>Hyphomicrobiales</taxon>
        <taxon>Devosiaceae</taxon>
        <taxon>Devosia</taxon>
    </lineage>
</organism>
<feature type="transmembrane region" description="Helical" evidence="7">
    <location>
        <begin position="78"/>
        <end position="99"/>
    </location>
</feature>
<dbReference type="EMBL" id="LAJE02000219">
    <property type="protein sequence ID" value="OEO30265.1"/>
    <property type="molecule type" value="Genomic_DNA"/>
</dbReference>
<keyword evidence="4" id="KW-1003">Cell membrane</keyword>
<evidence type="ECO:0000256" key="6">
    <source>
        <dbReference type="ARBA" id="ARBA00025321"/>
    </source>
</evidence>
<dbReference type="GO" id="GO:0016020">
    <property type="term" value="C:membrane"/>
    <property type="evidence" value="ECO:0007669"/>
    <property type="project" value="UniProtKB-SubCell"/>
</dbReference>
<gene>
    <name evidence="9" type="ORF">VW23_021975</name>
</gene>
<reference evidence="9 10" key="1">
    <citation type="journal article" date="2015" name="Genome Announc.">
        <title>Genome Assemblies of Three Soil-Associated Devosia species: D. insulae, D. limi, and D. soli.</title>
        <authorList>
            <person name="Hassan Y.I."/>
            <person name="Lepp D."/>
            <person name="Zhou T."/>
        </authorList>
    </citation>
    <scope>NUCLEOTIDE SEQUENCE [LARGE SCALE GENOMIC DNA]</scope>
    <source>
        <strain evidence="9 10">DS-56</strain>
    </source>
</reference>
<evidence type="ECO:0000256" key="3">
    <source>
        <dbReference type="ARBA" id="ARBA00020552"/>
    </source>
</evidence>
<dbReference type="Proteomes" id="UP000095463">
    <property type="component" value="Unassembled WGS sequence"/>
</dbReference>
<keyword evidence="7" id="KW-0472">Membrane</keyword>
<evidence type="ECO:0000256" key="8">
    <source>
        <dbReference type="SAM" id="SignalP"/>
    </source>
</evidence>
<proteinExistence type="inferred from homology"/>
<feature type="signal peptide" evidence="8">
    <location>
        <begin position="1"/>
        <end position="26"/>
    </location>
</feature>
<accession>A0A1E5XNV9</accession>